<dbReference type="GO" id="GO:0005634">
    <property type="term" value="C:nucleus"/>
    <property type="evidence" value="ECO:0007669"/>
    <property type="project" value="UniProtKB-SubCell"/>
</dbReference>
<comment type="subcellular location">
    <subcellularLocation>
        <location evidence="1 5 6">Nucleus</location>
    </subcellularLocation>
</comment>
<organism evidence="9 10">
    <name type="scientific">Caenorhabditis bovis</name>
    <dbReference type="NCBI Taxonomy" id="2654633"/>
    <lineage>
        <taxon>Eukaryota</taxon>
        <taxon>Metazoa</taxon>
        <taxon>Ecdysozoa</taxon>
        <taxon>Nematoda</taxon>
        <taxon>Chromadorea</taxon>
        <taxon>Rhabditida</taxon>
        <taxon>Rhabditina</taxon>
        <taxon>Rhabditomorpha</taxon>
        <taxon>Rhabditoidea</taxon>
        <taxon>Rhabditidae</taxon>
        <taxon>Peloderinae</taxon>
        <taxon>Caenorhabditis</taxon>
    </lineage>
</organism>
<dbReference type="Gene3D" id="1.10.10.60">
    <property type="entry name" value="Homeodomain-like"/>
    <property type="match status" value="1"/>
</dbReference>
<dbReference type="PANTHER" id="PTHR24333">
    <property type="entry name" value="HOMEO BOX HB9 LIKE A-RELATED"/>
    <property type="match status" value="1"/>
</dbReference>
<evidence type="ECO:0000256" key="1">
    <source>
        <dbReference type="ARBA" id="ARBA00004123"/>
    </source>
</evidence>
<reference evidence="9 10" key="1">
    <citation type="submission" date="2020-04" db="EMBL/GenBank/DDBJ databases">
        <authorList>
            <person name="Laetsch R D."/>
            <person name="Stevens L."/>
            <person name="Kumar S."/>
            <person name="Blaxter L. M."/>
        </authorList>
    </citation>
    <scope>NUCLEOTIDE SEQUENCE [LARGE SCALE GENOMIC DNA]</scope>
</reference>
<evidence type="ECO:0000256" key="6">
    <source>
        <dbReference type="RuleBase" id="RU000682"/>
    </source>
</evidence>
<keyword evidence="3 5" id="KW-0371">Homeobox</keyword>
<evidence type="ECO:0000256" key="5">
    <source>
        <dbReference type="PROSITE-ProRule" id="PRU00108"/>
    </source>
</evidence>
<feature type="region of interest" description="Disordered" evidence="7">
    <location>
        <begin position="27"/>
        <end position="64"/>
    </location>
</feature>
<dbReference type="SUPFAM" id="SSF46689">
    <property type="entry name" value="Homeodomain-like"/>
    <property type="match status" value="1"/>
</dbReference>
<evidence type="ECO:0000313" key="9">
    <source>
        <dbReference type="EMBL" id="CAB3399288.1"/>
    </source>
</evidence>
<evidence type="ECO:0000256" key="4">
    <source>
        <dbReference type="ARBA" id="ARBA00023242"/>
    </source>
</evidence>
<sequence length="146" mass="17278">MESSKIDDIYARQLTFTSQPQTISWSNFQSNFGPPKFNKQAQSPSEKTDEESITKKSSRPTKRTTFTVHQISMLELEFSKNEYICKDRRGELARSIDLSECQVKTWFQNRRTKKRRFISPVKITNTPKEIHPDYQPYWPYALPIHK</sequence>
<dbReference type="Pfam" id="PF00046">
    <property type="entry name" value="Homeodomain"/>
    <property type="match status" value="1"/>
</dbReference>
<dbReference type="SMART" id="SM00389">
    <property type="entry name" value="HOX"/>
    <property type="match status" value="1"/>
</dbReference>
<dbReference type="PRINTS" id="PR00024">
    <property type="entry name" value="HOMEOBOX"/>
</dbReference>
<evidence type="ECO:0000256" key="3">
    <source>
        <dbReference type="ARBA" id="ARBA00023155"/>
    </source>
</evidence>
<evidence type="ECO:0000256" key="2">
    <source>
        <dbReference type="ARBA" id="ARBA00023125"/>
    </source>
</evidence>
<dbReference type="PROSITE" id="PS00027">
    <property type="entry name" value="HOMEOBOX_1"/>
    <property type="match status" value="1"/>
</dbReference>
<dbReference type="InterPro" id="IPR050848">
    <property type="entry name" value="Homeobox_TF"/>
</dbReference>
<keyword evidence="10" id="KW-1185">Reference proteome</keyword>
<name>A0A8S1EBL1_9PELO</name>
<dbReference type="Proteomes" id="UP000494206">
    <property type="component" value="Unassembled WGS sequence"/>
</dbReference>
<feature type="DNA-binding region" description="Homeobox" evidence="5">
    <location>
        <begin position="59"/>
        <end position="118"/>
    </location>
</feature>
<dbReference type="PANTHER" id="PTHR24333:SF8">
    <property type="entry name" value="HOMEOBOX PROTEIN CEH-62"/>
    <property type="match status" value="1"/>
</dbReference>
<evidence type="ECO:0000259" key="8">
    <source>
        <dbReference type="PROSITE" id="PS50071"/>
    </source>
</evidence>
<dbReference type="PROSITE" id="PS50071">
    <property type="entry name" value="HOMEOBOX_2"/>
    <property type="match status" value="1"/>
</dbReference>
<dbReference type="InterPro" id="IPR009057">
    <property type="entry name" value="Homeodomain-like_sf"/>
</dbReference>
<dbReference type="GO" id="GO:0000981">
    <property type="term" value="F:DNA-binding transcription factor activity, RNA polymerase II-specific"/>
    <property type="evidence" value="ECO:0007669"/>
    <property type="project" value="InterPro"/>
</dbReference>
<evidence type="ECO:0000256" key="7">
    <source>
        <dbReference type="SAM" id="MobiDB-lite"/>
    </source>
</evidence>
<keyword evidence="2 5" id="KW-0238">DNA-binding</keyword>
<feature type="domain" description="Homeobox" evidence="8">
    <location>
        <begin position="57"/>
        <end position="117"/>
    </location>
</feature>
<evidence type="ECO:0000313" key="10">
    <source>
        <dbReference type="Proteomes" id="UP000494206"/>
    </source>
</evidence>
<dbReference type="GO" id="GO:0003677">
    <property type="term" value="F:DNA binding"/>
    <property type="evidence" value="ECO:0007669"/>
    <property type="project" value="UniProtKB-UniRule"/>
</dbReference>
<comment type="caution">
    <text evidence="9">The sequence shown here is derived from an EMBL/GenBank/DDBJ whole genome shotgun (WGS) entry which is preliminary data.</text>
</comment>
<dbReference type="OrthoDB" id="6159439at2759"/>
<dbReference type="AlphaFoldDB" id="A0A8S1EBL1"/>
<gene>
    <name evidence="9" type="ORF">CBOVIS_LOCUS2438</name>
</gene>
<accession>A0A8S1EBL1</accession>
<dbReference type="EMBL" id="CADEPM010000002">
    <property type="protein sequence ID" value="CAB3399288.1"/>
    <property type="molecule type" value="Genomic_DNA"/>
</dbReference>
<protein>
    <recommendedName>
        <fullName evidence="8">Homeobox domain-containing protein</fullName>
    </recommendedName>
</protein>
<dbReference type="CDD" id="cd00086">
    <property type="entry name" value="homeodomain"/>
    <property type="match status" value="1"/>
</dbReference>
<dbReference type="InterPro" id="IPR001356">
    <property type="entry name" value="HD"/>
</dbReference>
<dbReference type="InterPro" id="IPR017970">
    <property type="entry name" value="Homeobox_CS"/>
</dbReference>
<keyword evidence="4 5" id="KW-0539">Nucleus</keyword>
<dbReference type="InterPro" id="IPR020479">
    <property type="entry name" value="HD_metazoa"/>
</dbReference>
<proteinExistence type="predicted"/>